<dbReference type="RefSeq" id="WP_126155410.1">
    <property type="nucleotide sequence ID" value="NZ_UZWE01000042.1"/>
</dbReference>
<accession>A0A3S4DD79</accession>
<evidence type="ECO:0000313" key="1">
    <source>
        <dbReference type="EMBL" id="VDS09794.1"/>
    </source>
</evidence>
<name>A0A3S4DD79_9RHOB</name>
<dbReference type="PANTHER" id="PTHR36195">
    <property type="entry name" value="DOMAIN PROTEIN, PUTATIVE (AFU_ORTHOLOGUE AFUA_5G01990)-RELATED-RELATED"/>
    <property type="match status" value="1"/>
</dbReference>
<dbReference type="AlphaFoldDB" id="A0A3S4DD79"/>
<protein>
    <recommendedName>
        <fullName evidence="3">Catalase</fullName>
    </recommendedName>
</protein>
<dbReference type="InterPro" id="IPR020835">
    <property type="entry name" value="Catalase_sf"/>
</dbReference>
<dbReference type="Gene3D" id="2.40.180.10">
    <property type="entry name" value="Catalase core domain"/>
    <property type="match status" value="1"/>
</dbReference>
<dbReference type="SUPFAM" id="SSF56634">
    <property type="entry name" value="Heme-dependent catalase-like"/>
    <property type="match status" value="1"/>
</dbReference>
<organism evidence="1 2">
    <name type="scientific">Paracoccus haematequi</name>
    <dbReference type="NCBI Taxonomy" id="2491866"/>
    <lineage>
        <taxon>Bacteria</taxon>
        <taxon>Pseudomonadati</taxon>
        <taxon>Pseudomonadota</taxon>
        <taxon>Alphaproteobacteria</taxon>
        <taxon>Rhodobacterales</taxon>
        <taxon>Paracoccaceae</taxon>
        <taxon>Paracoccus</taxon>
    </lineage>
</organism>
<dbReference type="EMBL" id="UZWE01000042">
    <property type="protein sequence ID" value="VDS09794.1"/>
    <property type="molecule type" value="Genomic_DNA"/>
</dbReference>
<reference evidence="1 2" key="1">
    <citation type="submission" date="2018-12" db="EMBL/GenBank/DDBJ databases">
        <authorList>
            <person name="Criscuolo A."/>
        </authorList>
    </citation>
    <scope>NUCLEOTIDE SEQUENCE [LARGE SCALE GENOMIC DNA]</scope>
    <source>
        <strain evidence="1">ACIP1116241</strain>
    </source>
</reference>
<dbReference type="Proteomes" id="UP000270743">
    <property type="component" value="Unassembled WGS sequence"/>
</dbReference>
<sequence>MQPAVRYSADVETVAPDEAQVIGDLSDTLRDILEVTSGDYGHAVRAVHAKSHGIIRAELEILPGLPPELAQGIFARPGRHQAIIRISTNPGDLLPDSVSVPRGLALKIIGVQGERLDGAEGGNQDFIFVNGPAFSAPDPATFLRNLKLLARTTDRAEWAKRGLSAVLRGAERALEAVGGESATLQTLGGAPNVHPLGETYFTQTAFRFGDHIAKLSLEPASDSLTRHTGRIIDTKGRPDAIRETVAADMQTGDAVWNLRVQLCRDLDRMPVEDPSVLWDETLSPFVTAARLHASAQTGWSQDAADLVDEHMRFSVWTGIQAHRPLGAINRARREPYRMSSAFRADFNGCPIHEPAPAGKAAP</sequence>
<evidence type="ECO:0008006" key="3">
    <source>
        <dbReference type="Google" id="ProtNLM"/>
    </source>
</evidence>
<evidence type="ECO:0000313" key="2">
    <source>
        <dbReference type="Proteomes" id="UP000270743"/>
    </source>
</evidence>
<dbReference type="CDD" id="cd08152">
    <property type="entry name" value="y4iL_like"/>
    <property type="match status" value="1"/>
</dbReference>
<dbReference type="PANTHER" id="PTHR36195:SF4">
    <property type="entry name" value="DOMAIN PROTEIN, PUTATIVE (AFU_ORTHOLOGUE AFUA_5G01990)-RELATED"/>
    <property type="match status" value="1"/>
</dbReference>
<dbReference type="GO" id="GO:0020037">
    <property type="term" value="F:heme binding"/>
    <property type="evidence" value="ECO:0007669"/>
    <property type="project" value="InterPro"/>
</dbReference>
<proteinExistence type="predicted"/>
<keyword evidence="2" id="KW-1185">Reference proteome</keyword>
<dbReference type="OrthoDB" id="9765610at2"/>
<gene>
    <name evidence="1" type="ORF">PARHAE_03001</name>
</gene>